<keyword evidence="5" id="KW-0542">Nucleomorph</keyword>
<keyword evidence="2 5" id="KW-0689">Ribosomal protein</keyword>
<dbReference type="GO" id="GO:0006412">
    <property type="term" value="P:translation"/>
    <property type="evidence" value="ECO:0007669"/>
    <property type="project" value="InterPro"/>
</dbReference>
<proteinExistence type="inferred from homology"/>
<evidence type="ECO:0000256" key="1">
    <source>
        <dbReference type="ARBA" id="ARBA00011082"/>
    </source>
</evidence>
<dbReference type="PANTHER" id="PTHR10722">
    <property type="entry name" value="60S RIBOSOMAL PROTEIN L19"/>
    <property type="match status" value="1"/>
</dbReference>
<dbReference type="FunFam" id="1.10.1650.10:FF:000001">
    <property type="entry name" value="Ribosomal protein L19"/>
    <property type="match status" value="1"/>
</dbReference>
<dbReference type="Pfam" id="PF01280">
    <property type="entry name" value="Ribosomal_L19e"/>
    <property type="match status" value="1"/>
</dbReference>
<dbReference type="SUPFAM" id="SSF48140">
    <property type="entry name" value="Ribosomal protein L19 (L19e)"/>
    <property type="match status" value="1"/>
</dbReference>
<dbReference type="InterPro" id="IPR057260">
    <property type="entry name" value="Ribosomal_L19e_C"/>
</dbReference>
<reference evidence="5 6" key="1">
    <citation type="journal article" date="2011" name="Genome Biol. Evol.">
        <title>Complete nucleomorph genome sequence of the nonphotosynthetic alga Cryptomonas paramecium reveals a core nucleomorph gene set.</title>
        <authorList>
            <person name="Tanifuji G."/>
            <person name="Onodera N.T."/>
            <person name="Wheeler T.J."/>
            <person name="Dlutek M."/>
            <person name="Donaher N."/>
            <person name="Archibald J.M."/>
        </authorList>
    </citation>
    <scope>NUCLEOTIDE SEQUENCE [LARGE SCALE GENOMIC DNA]</scope>
    <source>
        <strain evidence="5 6">CCAP977/2A</strain>
    </source>
</reference>
<evidence type="ECO:0000313" key="6">
    <source>
        <dbReference type="Proteomes" id="UP000243423"/>
    </source>
</evidence>
<dbReference type="InterPro" id="IPR015972">
    <property type="entry name" value="Ribosomal_eL19_dom1"/>
</dbReference>
<evidence type="ECO:0000256" key="2">
    <source>
        <dbReference type="ARBA" id="ARBA00022980"/>
    </source>
</evidence>
<dbReference type="InterPro" id="IPR039547">
    <property type="entry name" value="Ribosomal_eL19"/>
</dbReference>
<protein>
    <submittedName>
        <fullName evidence="5">60S ribosomal protein L19</fullName>
    </submittedName>
</protein>
<sequence>MDFQKKVASQILGCGKRKVWIDPNEKKEILLSNNRVNIIKMIKRGHILKKNVNHRSNLKFKIRKESSAKGRHHGVGKKKGTSNARFSMKTAWIVKQRVLRNLLKKYKCKMKINRHLYRNLYKKCKGNIFKNKRILVEYINKFKLSGLKNNLK</sequence>
<dbReference type="GO" id="GO:0003735">
    <property type="term" value="F:structural constituent of ribosome"/>
    <property type="evidence" value="ECO:0007669"/>
    <property type="project" value="InterPro"/>
</dbReference>
<dbReference type="Pfam" id="PF25476">
    <property type="entry name" value="Ribosomal_L19e_C"/>
    <property type="match status" value="1"/>
</dbReference>
<evidence type="ECO:0000256" key="3">
    <source>
        <dbReference type="ARBA" id="ARBA00023274"/>
    </source>
</evidence>
<evidence type="ECO:0000313" key="5">
    <source>
        <dbReference type="EMBL" id="AEA39062.1"/>
    </source>
</evidence>
<dbReference type="Gene3D" id="1.10.1650.10">
    <property type="match status" value="1"/>
</dbReference>
<gene>
    <name evidence="5" type="primary">rpl19</name>
    <name evidence="5" type="ORF">CPARA_3gp404</name>
</gene>
<comment type="similarity">
    <text evidence="1">Belongs to the eukaryotic ribosomal protein eL19 family.</text>
</comment>
<name>F2HID8_9CRYP</name>
<dbReference type="AlphaFoldDB" id="F2HID8"/>
<accession>F2HID8</accession>
<dbReference type="SMART" id="SM01416">
    <property type="entry name" value="Ribosomal_L19e"/>
    <property type="match status" value="1"/>
</dbReference>
<dbReference type="InterPro" id="IPR035970">
    <property type="entry name" value="60S_ribosomal_eL19_sf"/>
</dbReference>
<dbReference type="RefSeq" id="XP_003239960.1">
    <property type="nucleotide sequence ID" value="XM_003239912.1"/>
</dbReference>
<dbReference type="GeneID" id="10447316"/>
<dbReference type="Proteomes" id="UP000243423">
    <property type="component" value="Nucleomorph 3"/>
</dbReference>
<evidence type="ECO:0000259" key="4">
    <source>
        <dbReference type="SMART" id="SM01416"/>
    </source>
</evidence>
<dbReference type="GO" id="GO:0003723">
    <property type="term" value="F:RNA binding"/>
    <property type="evidence" value="ECO:0007669"/>
    <property type="project" value="InterPro"/>
</dbReference>
<dbReference type="GO" id="GO:0022625">
    <property type="term" value="C:cytosolic large ribosomal subunit"/>
    <property type="evidence" value="ECO:0007669"/>
    <property type="project" value="InterPro"/>
</dbReference>
<dbReference type="InterPro" id="IPR057259">
    <property type="entry name" value="Ribosomal_L19e"/>
</dbReference>
<geneLocation type="nucleomorph" evidence="5"/>
<feature type="domain" description="Large ribosomal subunit protein eL19" evidence="4">
    <location>
        <begin position="2"/>
        <end position="143"/>
    </location>
</feature>
<dbReference type="InterPro" id="IPR000196">
    <property type="entry name" value="Ribosomal_eL19_dom"/>
</dbReference>
<dbReference type="Gene3D" id="1.10.1200.240">
    <property type="match status" value="1"/>
</dbReference>
<organism evidence="5 6">
    <name type="scientific">Cryptomonas paramaecium</name>
    <dbReference type="NCBI Taxonomy" id="2898"/>
    <lineage>
        <taxon>Eukaryota</taxon>
        <taxon>Cryptophyceae</taxon>
        <taxon>Cryptomonadales</taxon>
        <taxon>Cryptomonadaceae</taxon>
        <taxon>Cryptomonas</taxon>
    </lineage>
</organism>
<dbReference type="EMBL" id="CP002174">
    <property type="protein sequence ID" value="AEA39062.1"/>
    <property type="molecule type" value="Genomic_DNA"/>
</dbReference>
<keyword evidence="3" id="KW-0687">Ribonucleoprotein</keyword>